<dbReference type="InterPro" id="IPR016024">
    <property type="entry name" value="ARM-type_fold"/>
</dbReference>
<evidence type="ECO:0000259" key="3">
    <source>
        <dbReference type="PROSITE" id="PS51231"/>
    </source>
</evidence>
<feature type="region of interest" description="Disordered" evidence="2">
    <location>
        <begin position="1438"/>
        <end position="1472"/>
    </location>
</feature>
<dbReference type="PROSITE" id="PS51231">
    <property type="entry name" value="DAD"/>
    <property type="match status" value="1"/>
</dbReference>
<dbReference type="InterPro" id="IPR051425">
    <property type="entry name" value="Formin_Homology"/>
</dbReference>
<keyword evidence="1" id="KW-0175">Coiled coil</keyword>
<feature type="compositionally biased region" description="Basic and acidic residues" evidence="2">
    <location>
        <begin position="1462"/>
        <end position="1472"/>
    </location>
</feature>
<dbReference type="PROSITE" id="PS51444">
    <property type="entry name" value="FH2"/>
    <property type="match status" value="1"/>
</dbReference>
<evidence type="ECO:0000256" key="1">
    <source>
        <dbReference type="SAM" id="Coils"/>
    </source>
</evidence>
<gene>
    <name evidence="6" type="ORF">LAZ67_12000681</name>
</gene>
<dbReference type="InterPro" id="IPR010473">
    <property type="entry name" value="GTPase-bd"/>
</dbReference>
<feature type="region of interest" description="Disordered" evidence="2">
    <location>
        <begin position="1367"/>
        <end position="1399"/>
    </location>
</feature>
<dbReference type="InterPro" id="IPR014768">
    <property type="entry name" value="GBD/FH3_dom"/>
</dbReference>
<evidence type="ECO:0000259" key="4">
    <source>
        <dbReference type="PROSITE" id="PS51232"/>
    </source>
</evidence>
<dbReference type="InterPro" id="IPR014767">
    <property type="entry name" value="DAD_dom"/>
</dbReference>
<organism evidence="6 7">
    <name type="scientific">Cordylochernes scorpioides</name>
    <dbReference type="NCBI Taxonomy" id="51811"/>
    <lineage>
        <taxon>Eukaryota</taxon>
        <taxon>Metazoa</taxon>
        <taxon>Ecdysozoa</taxon>
        <taxon>Arthropoda</taxon>
        <taxon>Chelicerata</taxon>
        <taxon>Arachnida</taxon>
        <taxon>Pseudoscorpiones</taxon>
        <taxon>Cheliferoidea</taxon>
        <taxon>Chernetidae</taxon>
        <taxon>Cordylochernes</taxon>
    </lineage>
</organism>
<dbReference type="Proteomes" id="UP001235939">
    <property type="component" value="Chromosome 12"/>
</dbReference>
<feature type="compositionally biased region" description="Pro residues" evidence="2">
    <location>
        <begin position="870"/>
        <end position="899"/>
    </location>
</feature>
<dbReference type="Gene3D" id="1.20.58.2220">
    <property type="entry name" value="Formin, FH2 domain"/>
    <property type="match status" value="1"/>
</dbReference>
<feature type="domain" description="GBD/FH3" evidence="4">
    <location>
        <begin position="1"/>
        <end position="396"/>
    </location>
</feature>
<feature type="region of interest" description="Disordered" evidence="2">
    <location>
        <begin position="864"/>
        <end position="899"/>
    </location>
</feature>
<feature type="domain" description="FH2" evidence="5">
    <location>
        <begin position="914"/>
        <end position="1385"/>
    </location>
</feature>
<dbReference type="EMBL" id="CP092874">
    <property type="protein sequence ID" value="UYV74721.1"/>
    <property type="molecule type" value="Genomic_DNA"/>
</dbReference>
<evidence type="ECO:0000313" key="6">
    <source>
        <dbReference type="EMBL" id="UYV74721.1"/>
    </source>
</evidence>
<evidence type="ECO:0000259" key="5">
    <source>
        <dbReference type="PROSITE" id="PS51444"/>
    </source>
</evidence>
<dbReference type="InterPro" id="IPR010472">
    <property type="entry name" value="FH3_dom"/>
</dbReference>
<feature type="domain" description="DAD" evidence="3">
    <location>
        <begin position="1418"/>
        <end position="1451"/>
    </location>
</feature>
<dbReference type="SUPFAM" id="SSF48371">
    <property type="entry name" value="ARM repeat"/>
    <property type="match status" value="1"/>
</dbReference>
<dbReference type="Gene3D" id="1.25.10.10">
    <property type="entry name" value="Leucine-rich Repeat Variant"/>
    <property type="match status" value="1"/>
</dbReference>
<dbReference type="InterPro" id="IPR042201">
    <property type="entry name" value="FH2_Formin_sf"/>
</dbReference>
<feature type="region of interest" description="Disordered" evidence="2">
    <location>
        <begin position="976"/>
        <end position="995"/>
    </location>
</feature>
<dbReference type="PROSITE" id="PS51232">
    <property type="entry name" value="GBD_FH3"/>
    <property type="match status" value="1"/>
</dbReference>
<sequence>MVYLQYKLSQPTIMAWYYMCRHVVYLQYKLSQPTMMVWYYMCRHVVYLQYKLSQPTIMAWYYMCRHVVYLQYKLSQPTMMAWYYMCRHVVYLQYKLSQPSTYHNGLVLHVRSRYEHRGVCSFVTRFLNQDGLSTLLFFLQKMDYNTAESSIHTALIGCVKALMNNSNGRAHVLAHTTALPTIAQSLRVRNSRTKVAVLEILGAVCLVPGGHRKVLEAMLHFQNFAGERTRFQTLVTDLNQTTGDYREDIVLKTAILSFVNAIINYGAGQDHLEFRLHLRYEFLMLGIMPVLERLRSHENGTLDRHIDIFEMIRNEDEKELAKKYQMLHVDTKSSHNMFEVLNKKLSHTAAFPHFLSLLQHALLMPCKYSQPRVVNGIGKKREAESNGQKFQVDRPRPVRTPATVSKVKRLATTENPPSQRQLSRMCGTSLKTINNIIHKDLELDTRRKGKVHKLTPFHMKNRATNARKLYEEHLAGSRSEYTATLDEAWMYVTYCNGIRKICYIKRGNQVPDNWVHQCSETFPKGFMVVGVMTGRGVLPLIKVPSKVKVNSEFYIECVLKPVIEQLKDLYPGEMDKVFLHHDKASSHTSNKTQQFLQEMKDTLGLNFIRNSDIPVKSPDASPLDFYGFGMLKQRLFNRRPKTEAGLWKAAQEEWSNVSLSKVKEVFAAWKVRCREIAKKKGKHIEHMKKIHVRKINWLNADLYQVESSSPQHWLLLDRLVQQVVLQGELGEDPDCTPIAINVRDVVQLLATEEEMRRMSEKVEILEQENNELTTNLAKKEQELDVHVQEKEDLQSKNDKMKVKLEKESVENLEAKQKIAELEFKVKEYADMLSQRGRHGVSSKVETLLQNGSLSDDIKAEIHQSSAGDIKPPPPMVNGDMMPPPPPPPPPSGAVPPPPPPLMPVKLLGSAPLIKKNVPQPSNPLKSFNWAKLPEKSHLTCVQAGVDGTLWTELDDTKLYKDLDLEDFDRVFSAYQKQTEEDPASPPGGPSAPAAANRPAVLTVIDSRRAQNCTILLSKLRMSNEEICRAILEMDPRDKLPKDMVEQLLKYIPSPEEKTLLEEHSAEIDTMARADRFLYEIGKYVNTDPVSVVGSLTLACRRIVHYEQRLRTLFYKKRFHERNCELKPKMEATGCAVIMEASKEVQRSKRLKKLLELVLAVGNYMNRGQRGNAFGFRISSLNRISDTRSSINRHVTLLHYLLELIEKKFKDVLKLESDLPSVRKATKVSMAELESEISSLRSGLQEIQRDNMTFNRSKDGVYVQELEHYRSHASPHAGDQYVPVMREFITGASFKISELEDQFQDMKIRVSRQPPTYHDKLSNPRTVVQYDKVVRLFGELPTSTQPEDFFGTFDSFLTAFREAHLDNVRRRREAEEKKPKMDTEGRRKEHRSSVSLATQRKSATLNSYKCASIDSGISSDKGEFDDLIKALRAGDVFVDDFGKNRRNRRNRSSHSPTHSYAPGRERKSSKIKC</sequence>
<dbReference type="SUPFAM" id="SSF101447">
    <property type="entry name" value="Formin homology 2 domain (FH2 domain)"/>
    <property type="match status" value="1"/>
</dbReference>
<evidence type="ECO:0000256" key="2">
    <source>
        <dbReference type="SAM" id="MobiDB-lite"/>
    </source>
</evidence>
<feature type="coiled-coil region" evidence="1">
    <location>
        <begin position="748"/>
        <end position="831"/>
    </location>
</feature>
<dbReference type="SMART" id="SM00498">
    <property type="entry name" value="FH2"/>
    <property type="match status" value="1"/>
</dbReference>
<reference evidence="6 7" key="1">
    <citation type="submission" date="2022-01" db="EMBL/GenBank/DDBJ databases">
        <title>A chromosomal length assembly of Cordylochernes scorpioides.</title>
        <authorList>
            <person name="Zeh D."/>
            <person name="Zeh J."/>
        </authorList>
    </citation>
    <scope>NUCLEOTIDE SEQUENCE [LARGE SCALE GENOMIC DNA]</scope>
    <source>
        <strain evidence="6">IN4F17</strain>
        <tissue evidence="6">Whole Body</tissue>
    </source>
</reference>
<dbReference type="InterPro" id="IPR036397">
    <property type="entry name" value="RNaseH_sf"/>
</dbReference>
<proteinExistence type="predicted"/>
<dbReference type="SMART" id="SM01140">
    <property type="entry name" value="Drf_GBD"/>
    <property type="match status" value="1"/>
</dbReference>
<dbReference type="Pfam" id="PF06371">
    <property type="entry name" value="Drf_GBD"/>
    <property type="match status" value="1"/>
</dbReference>
<dbReference type="InterPro" id="IPR011989">
    <property type="entry name" value="ARM-like"/>
</dbReference>
<accession>A0ABY6L0R9</accession>
<feature type="compositionally biased region" description="Basic and acidic residues" evidence="2">
    <location>
        <begin position="1367"/>
        <end position="1386"/>
    </location>
</feature>
<dbReference type="Pfam" id="PF06367">
    <property type="entry name" value="Drf_FH3"/>
    <property type="match status" value="1"/>
</dbReference>
<feature type="region of interest" description="Disordered" evidence="2">
    <location>
        <begin position="380"/>
        <end position="399"/>
    </location>
</feature>
<dbReference type="Gene3D" id="1.10.238.150">
    <property type="entry name" value="Formin, FH3 diaphanous domain"/>
    <property type="match status" value="2"/>
</dbReference>
<keyword evidence="7" id="KW-1185">Reference proteome</keyword>
<dbReference type="PANTHER" id="PTHR45725:SF1">
    <property type="entry name" value="DISHEVELLED ASSOCIATED ACTIVATOR OF MORPHOGENESIS, ISOFORM D"/>
    <property type="match status" value="1"/>
</dbReference>
<dbReference type="SMART" id="SM01139">
    <property type="entry name" value="Drf_FH3"/>
    <property type="match status" value="1"/>
</dbReference>
<protein>
    <submittedName>
        <fullName evidence="6">DAAM2</fullName>
    </submittedName>
</protein>
<dbReference type="InterPro" id="IPR015425">
    <property type="entry name" value="FH2_Formin"/>
</dbReference>
<evidence type="ECO:0000313" key="7">
    <source>
        <dbReference type="Proteomes" id="UP001235939"/>
    </source>
</evidence>
<name>A0ABY6L0R9_9ARAC</name>
<dbReference type="Gene3D" id="3.30.420.10">
    <property type="entry name" value="Ribonuclease H-like superfamily/Ribonuclease H"/>
    <property type="match status" value="1"/>
</dbReference>
<dbReference type="Pfam" id="PF02181">
    <property type="entry name" value="FH2"/>
    <property type="match status" value="2"/>
</dbReference>
<dbReference type="PANTHER" id="PTHR45725">
    <property type="entry name" value="FORMIN HOMOLOGY 2 FAMILY MEMBER"/>
    <property type="match status" value="1"/>
</dbReference>